<keyword evidence="1" id="KW-0812">Transmembrane</keyword>
<dbReference type="AlphaFoldDB" id="A0A5N6RDS3"/>
<gene>
    <name evidence="2" type="ORF">FH972_014574</name>
</gene>
<evidence type="ECO:0000313" key="3">
    <source>
        <dbReference type="Proteomes" id="UP000327013"/>
    </source>
</evidence>
<accession>A0A5N6RDS3</accession>
<keyword evidence="1" id="KW-0472">Membrane</keyword>
<name>A0A5N6RDS3_9ROSI</name>
<keyword evidence="3" id="KW-1185">Reference proteome</keyword>
<proteinExistence type="predicted"/>
<evidence type="ECO:0000313" key="2">
    <source>
        <dbReference type="EMBL" id="KAE8075891.1"/>
    </source>
</evidence>
<feature type="transmembrane region" description="Helical" evidence="1">
    <location>
        <begin position="6"/>
        <end position="31"/>
    </location>
</feature>
<dbReference type="EMBL" id="CM017326">
    <property type="protein sequence ID" value="KAE8075891.1"/>
    <property type="molecule type" value="Genomic_DNA"/>
</dbReference>
<sequence length="88" mass="10046">MDLKAGYELIFGAITLTLYGSSGAFGFSLIWEGWGLDMGIRDFLGESQLGRRRELKKIDFERFESNKSFGFVEIFEIPVIRGSKKENK</sequence>
<dbReference type="Proteomes" id="UP000327013">
    <property type="component" value="Chromosome 6"/>
</dbReference>
<organism evidence="2 3">
    <name type="scientific">Carpinus fangiana</name>
    <dbReference type="NCBI Taxonomy" id="176857"/>
    <lineage>
        <taxon>Eukaryota</taxon>
        <taxon>Viridiplantae</taxon>
        <taxon>Streptophyta</taxon>
        <taxon>Embryophyta</taxon>
        <taxon>Tracheophyta</taxon>
        <taxon>Spermatophyta</taxon>
        <taxon>Magnoliopsida</taxon>
        <taxon>eudicotyledons</taxon>
        <taxon>Gunneridae</taxon>
        <taxon>Pentapetalae</taxon>
        <taxon>rosids</taxon>
        <taxon>fabids</taxon>
        <taxon>Fagales</taxon>
        <taxon>Betulaceae</taxon>
        <taxon>Carpinus</taxon>
    </lineage>
</organism>
<evidence type="ECO:0000256" key="1">
    <source>
        <dbReference type="SAM" id="Phobius"/>
    </source>
</evidence>
<keyword evidence="1" id="KW-1133">Transmembrane helix</keyword>
<reference evidence="2 3" key="1">
    <citation type="submission" date="2019-06" db="EMBL/GenBank/DDBJ databases">
        <title>A chromosomal-level reference genome of Carpinus fangiana (Coryloideae, Betulaceae).</title>
        <authorList>
            <person name="Yang X."/>
            <person name="Wang Z."/>
            <person name="Zhang L."/>
            <person name="Hao G."/>
            <person name="Liu J."/>
            <person name="Yang Y."/>
        </authorList>
    </citation>
    <scope>NUCLEOTIDE SEQUENCE [LARGE SCALE GENOMIC DNA]</scope>
    <source>
        <strain evidence="2">Cfa_2016G</strain>
        <tissue evidence="2">Leaf</tissue>
    </source>
</reference>
<protein>
    <submittedName>
        <fullName evidence="2">Uncharacterized protein</fullName>
    </submittedName>
</protein>